<reference evidence="17" key="1">
    <citation type="journal article" date="2023" name="Science">
        <title>Genome structures resolve the early diversification of teleost fishes.</title>
        <authorList>
            <person name="Parey E."/>
            <person name="Louis A."/>
            <person name="Montfort J."/>
            <person name="Bouchez O."/>
            <person name="Roques C."/>
            <person name="Iampietro C."/>
            <person name="Lluch J."/>
            <person name="Castinel A."/>
            <person name="Donnadieu C."/>
            <person name="Desvignes T."/>
            <person name="Floi Bucao C."/>
            <person name="Jouanno E."/>
            <person name="Wen M."/>
            <person name="Mejri S."/>
            <person name="Dirks R."/>
            <person name="Jansen H."/>
            <person name="Henkel C."/>
            <person name="Chen W.J."/>
            <person name="Zahm M."/>
            <person name="Cabau C."/>
            <person name="Klopp C."/>
            <person name="Thompson A.W."/>
            <person name="Robinson-Rechavi M."/>
            <person name="Braasch I."/>
            <person name="Lecointre G."/>
            <person name="Bobe J."/>
            <person name="Postlethwait J.H."/>
            <person name="Berthelot C."/>
            <person name="Roest Crollius H."/>
            <person name="Guiguen Y."/>
        </authorList>
    </citation>
    <scope>NUCLEOTIDE SEQUENCE</scope>
    <source>
        <strain evidence="17">WJC10195</strain>
    </source>
</reference>
<evidence type="ECO:0000256" key="3">
    <source>
        <dbReference type="ARBA" id="ARBA00022737"/>
    </source>
</evidence>
<keyword evidence="7" id="KW-0496">Mitochondrion</keyword>
<evidence type="ECO:0000256" key="12">
    <source>
        <dbReference type="ARBA" id="ARBA00045216"/>
    </source>
</evidence>
<keyword evidence="8" id="KW-0010">Activator</keyword>
<evidence type="ECO:0000313" key="18">
    <source>
        <dbReference type="Proteomes" id="UP001152622"/>
    </source>
</evidence>
<evidence type="ECO:0000256" key="2">
    <source>
        <dbReference type="ARBA" id="ARBA00022553"/>
    </source>
</evidence>
<feature type="DNA-binding region" description="HMG box" evidence="14">
    <location>
        <begin position="86"/>
        <end position="154"/>
    </location>
</feature>
<comment type="subcellular location">
    <subcellularLocation>
        <location evidence="1">Mitochondrion matrix</location>
        <location evidence="1">Mitochondrion nucleoid</location>
    </subcellularLocation>
</comment>
<dbReference type="GO" id="GO:0003677">
    <property type="term" value="F:DNA binding"/>
    <property type="evidence" value="ECO:0007669"/>
    <property type="project" value="UniProtKB-UniRule"/>
</dbReference>
<dbReference type="SUPFAM" id="SSF47095">
    <property type="entry name" value="HMG-box"/>
    <property type="match status" value="2"/>
</dbReference>
<dbReference type="GO" id="GO:0042645">
    <property type="term" value="C:mitochondrial nucleoid"/>
    <property type="evidence" value="ECO:0007669"/>
    <property type="project" value="UniProtKB-SubCell"/>
</dbReference>
<feature type="domain" description="HMG box" evidence="16">
    <location>
        <begin position="86"/>
        <end position="154"/>
    </location>
</feature>
<feature type="DNA-binding region" description="HMG box" evidence="14">
    <location>
        <begin position="191"/>
        <end position="255"/>
    </location>
</feature>
<keyword evidence="3" id="KW-0677">Repeat</keyword>
<feature type="region of interest" description="Disordered" evidence="15">
    <location>
        <begin position="272"/>
        <end position="294"/>
    </location>
</feature>
<dbReference type="SMART" id="SM00398">
    <property type="entry name" value="HMG"/>
    <property type="match status" value="2"/>
</dbReference>
<keyword evidence="2" id="KW-0597">Phosphoprotein</keyword>
<evidence type="ECO:0000256" key="9">
    <source>
        <dbReference type="ARBA" id="ARBA00023163"/>
    </source>
</evidence>
<evidence type="ECO:0000256" key="11">
    <source>
        <dbReference type="ARBA" id="ARBA00040582"/>
    </source>
</evidence>
<dbReference type="PANTHER" id="PTHR48112:SF36">
    <property type="entry name" value="TRANSCRIPTION FACTOR A, MITOCHONDRIAL"/>
    <property type="match status" value="1"/>
</dbReference>
<comment type="subunit">
    <text evidence="13">Monomer; binds DNA as a monomer. Homodimer. Component of the mitochondrial transcription initiation complex, composed at least of TFB2M, TFAM and POLRMT. In this complex TFAM recruits POLRMT to the promoter whereas TFB2M induces structural changes in POLRMT to enable promoter opening and trapping of the DNA non-template strand. Upon metabolic stress, forms a complex composed of FOXO3, SIRT3, TFAM and POLRMT. Interacts with TFB1M and TFB2M. Interacts with CLPX; this enhances DNA-binding.</text>
</comment>
<evidence type="ECO:0000256" key="8">
    <source>
        <dbReference type="ARBA" id="ARBA00023159"/>
    </source>
</evidence>
<evidence type="ECO:0000256" key="7">
    <source>
        <dbReference type="ARBA" id="ARBA00023128"/>
    </source>
</evidence>
<sequence length="313" mass="36153">MSTFSARASRYHTRSYCVRAKLASRYSLTNVGLTLVKMMSFISTGCNLLGRLLGPSTNTLFVRSSCIRVCLVPVAKSFSTGSDDPPKLPPTGYIRFLKQEQPVLVKQYPDVKYVEITKKIAQKWQALTNEQKLPYEQTAQVARDKYKEEMKQFQARLTPAQSTALLEMKRQKRVRRKSIRMKRELTILGKPKRPRSAFNVFMSEHFVESRGATVQAKMKSLVDDWAKLDASLKKTYKQLSEDDRVRYKHEMESWENYMAQIGRDDLIRRKKSRTPKWPAAEEAVEPKTKEKAVQTEATGINVTKFTRLKKPEE</sequence>
<feature type="domain" description="HMG box" evidence="16">
    <location>
        <begin position="191"/>
        <end position="255"/>
    </location>
</feature>
<comment type="caution">
    <text evidence="17">The sequence shown here is derived from an EMBL/GenBank/DDBJ whole genome shotgun (WGS) entry which is preliminary data.</text>
</comment>
<dbReference type="EMBL" id="JAINUF010000005">
    <property type="protein sequence ID" value="KAJ8361620.1"/>
    <property type="molecule type" value="Genomic_DNA"/>
</dbReference>
<protein>
    <recommendedName>
        <fullName evidence="11">Transcription factor A, mitochondrial</fullName>
    </recommendedName>
</protein>
<keyword evidence="5" id="KW-0805">Transcription regulation</keyword>
<keyword evidence="9" id="KW-0804">Transcription</keyword>
<evidence type="ECO:0000259" key="16">
    <source>
        <dbReference type="PROSITE" id="PS50118"/>
    </source>
</evidence>
<comment type="function">
    <text evidence="12">Binds to the mitochondrial light strand promoter and functions in mitochondrial transcription regulation. Component of the mitochondrial transcription initiation complex, composed at least of TFB2M, TFAM and POLRMT that is required for basal transcription of mitochondrial DNA. In this complex, TFAM recruits POLRMT to a specific promoter whereas TFB2M induces structural changes in POLRMT to enable promoter opening and trapping of the DNA non-template strand. Required for accurate and efficient promoter recognition by the mitochondrial RNA polymerase. Promotes transcription initiation from the HSP1 and the light strand promoter by binding immediately upstream of transcriptional start sites. Is able to unwind DNA. Bends the mitochondrial light strand promoter DNA into a U-turn shape via its HMG boxes. Required for maintenance of normal levels of mitochondrial DNA. May play a role in organizing and compacting mitochondrial DNA.</text>
</comment>
<dbReference type="AlphaFoldDB" id="A0A9Q1J1Q0"/>
<dbReference type="InterPro" id="IPR009071">
    <property type="entry name" value="HMG_box_dom"/>
</dbReference>
<dbReference type="PANTHER" id="PTHR48112">
    <property type="entry name" value="HIGH MOBILITY GROUP PROTEIN DSP1"/>
    <property type="match status" value="1"/>
</dbReference>
<keyword evidence="4" id="KW-0809">Transit peptide</keyword>
<dbReference type="Gene3D" id="1.10.30.10">
    <property type="entry name" value="High mobility group box domain"/>
    <property type="match status" value="2"/>
</dbReference>
<evidence type="ECO:0000256" key="13">
    <source>
        <dbReference type="ARBA" id="ARBA00046467"/>
    </source>
</evidence>
<accession>A0A9Q1J1Q0</accession>
<dbReference type="Proteomes" id="UP001152622">
    <property type="component" value="Chromosome 5"/>
</dbReference>
<evidence type="ECO:0000256" key="14">
    <source>
        <dbReference type="PROSITE-ProRule" id="PRU00267"/>
    </source>
</evidence>
<dbReference type="GO" id="GO:0005634">
    <property type="term" value="C:nucleus"/>
    <property type="evidence" value="ECO:0007669"/>
    <property type="project" value="UniProtKB-UniRule"/>
</dbReference>
<gene>
    <name evidence="17" type="ORF">SKAU_G00181450</name>
</gene>
<keyword evidence="18" id="KW-1185">Reference proteome</keyword>
<evidence type="ECO:0000256" key="15">
    <source>
        <dbReference type="SAM" id="MobiDB-lite"/>
    </source>
</evidence>
<evidence type="ECO:0000256" key="6">
    <source>
        <dbReference type="ARBA" id="ARBA00023125"/>
    </source>
</evidence>
<feature type="compositionally biased region" description="Basic and acidic residues" evidence="15">
    <location>
        <begin position="284"/>
        <end position="293"/>
    </location>
</feature>
<dbReference type="PROSITE" id="PS50118">
    <property type="entry name" value="HMG_BOX_2"/>
    <property type="match status" value="2"/>
</dbReference>
<keyword evidence="10" id="KW-1135">Mitochondrion nucleoid</keyword>
<evidence type="ECO:0000256" key="5">
    <source>
        <dbReference type="ARBA" id="ARBA00023015"/>
    </source>
</evidence>
<dbReference type="InterPro" id="IPR036910">
    <property type="entry name" value="HMG_box_dom_sf"/>
</dbReference>
<dbReference type="GO" id="GO:0006357">
    <property type="term" value="P:regulation of transcription by RNA polymerase II"/>
    <property type="evidence" value="ECO:0007669"/>
    <property type="project" value="TreeGrafter"/>
</dbReference>
<evidence type="ECO:0000256" key="10">
    <source>
        <dbReference type="ARBA" id="ARBA00023271"/>
    </source>
</evidence>
<evidence type="ECO:0000256" key="1">
    <source>
        <dbReference type="ARBA" id="ARBA00004436"/>
    </source>
</evidence>
<keyword evidence="6 14" id="KW-0238">DNA-binding</keyword>
<name>A0A9Q1J1Q0_SYNKA</name>
<dbReference type="OrthoDB" id="5550281at2759"/>
<proteinExistence type="predicted"/>
<evidence type="ECO:0000313" key="17">
    <source>
        <dbReference type="EMBL" id="KAJ8361620.1"/>
    </source>
</evidence>
<keyword evidence="14" id="KW-0539">Nucleus</keyword>
<dbReference type="InterPro" id="IPR050342">
    <property type="entry name" value="HMGB"/>
</dbReference>
<dbReference type="Pfam" id="PF00505">
    <property type="entry name" value="HMG_box"/>
    <property type="match status" value="2"/>
</dbReference>
<organism evidence="17 18">
    <name type="scientific">Synaphobranchus kaupii</name>
    <name type="common">Kaup's arrowtooth eel</name>
    <dbReference type="NCBI Taxonomy" id="118154"/>
    <lineage>
        <taxon>Eukaryota</taxon>
        <taxon>Metazoa</taxon>
        <taxon>Chordata</taxon>
        <taxon>Craniata</taxon>
        <taxon>Vertebrata</taxon>
        <taxon>Euteleostomi</taxon>
        <taxon>Actinopterygii</taxon>
        <taxon>Neopterygii</taxon>
        <taxon>Teleostei</taxon>
        <taxon>Anguilliformes</taxon>
        <taxon>Synaphobranchidae</taxon>
        <taxon>Synaphobranchus</taxon>
    </lineage>
</organism>
<evidence type="ECO:0000256" key="4">
    <source>
        <dbReference type="ARBA" id="ARBA00022946"/>
    </source>
</evidence>